<keyword evidence="9" id="KW-1185">Reference proteome</keyword>
<dbReference type="PATRIC" id="fig|926562.3.peg.2603"/>
<dbReference type="OrthoDB" id="9778896at2"/>
<sequence length="181" mass="20111">MKIYTKKGDKGETSLIGGVRVSKTDTRIEAYGTVDELNSVIGVIRDSAKDRQAEETLVSIQNILFTVGSELASAPGSKMKLPEVEVSDIELLETEMDKMNEDLPDLKNFILPGGDLAASHCHVARCVCRRAERRAVALAQVAEVDEKIIKYLNRLSDYLFTLARFYTHKHGGVETPWKTRG</sequence>
<dbReference type="KEGG" id="oho:Oweho_2587"/>
<evidence type="ECO:0000313" key="8">
    <source>
        <dbReference type="EMBL" id="AEV33555.1"/>
    </source>
</evidence>
<dbReference type="GO" id="GO:0005524">
    <property type="term" value="F:ATP binding"/>
    <property type="evidence" value="ECO:0007669"/>
    <property type="project" value="UniProtKB-UniRule"/>
</dbReference>
<protein>
    <recommendedName>
        <fullName evidence="6">Corrinoid adenosyltransferase</fullName>
        <ecNumber evidence="6">2.5.1.17</ecNumber>
    </recommendedName>
    <alternativeName>
        <fullName evidence="6">Cob(II)alamin adenosyltransferase</fullName>
    </alternativeName>
    <alternativeName>
        <fullName evidence="6">Cob(II)yrinic acid a,c-diamide adenosyltransferase</fullName>
    </alternativeName>
    <alternativeName>
        <fullName evidence="6">Cobinamide/cobalamin adenosyltransferase</fullName>
    </alternativeName>
</protein>
<dbReference type="GO" id="GO:0009236">
    <property type="term" value="P:cobalamin biosynthetic process"/>
    <property type="evidence" value="ECO:0007669"/>
    <property type="project" value="UniProtKB-UniRule"/>
</dbReference>
<keyword evidence="3 6" id="KW-0808">Transferase</keyword>
<feature type="domain" description="Cobalamin adenosyltransferase-like" evidence="7">
    <location>
        <begin position="3"/>
        <end position="165"/>
    </location>
</feature>
<evidence type="ECO:0000256" key="1">
    <source>
        <dbReference type="ARBA" id="ARBA00007487"/>
    </source>
</evidence>
<keyword evidence="4 6" id="KW-0547">Nucleotide-binding</keyword>
<dbReference type="EC" id="2.5.1.17" evidence="6"/>
<comment type="pathway">
    <text evidence="6">Cofactor biosynthesis; adenosylcobalamin biosynthesis; adenosylcobalamin from cob(II)yrinate a,c-diamide: step 2/7.</text>
</comment>
<dbReference type="eggNOG" id="COG2096">
    <property type="taxonomic scope" value="Bacteria"/>
</dbReference>
<dbReference type="SUPFAM" id="SSF89028">
    <property type="entry name" value="Cobalamin adenosyltransferase-like"/>
    <property type="match status" value="1"/>
</dbReference>
<dbReference type="NCBIfam" id="TIGR00636">
    <property type="entry name" value="PduO_Nterm"/>
    <property type="match status" value="1"/>
</dbReference>
<keyword evidence="5 6" id="KW-0067">ATP-binding</keyword>
<name>G8R8G2_OWEHD</name>
<dbReference type="STRING" id="926562.Oweho_2587"/>
<dbReference type="PANTHER" id="PTHR12213:SF0">
    <property type="entry name" value="CORRINOID ADENOSYLTRANSFERASE MMAB"/>
    <property type="match status" value="1"/>
</dbReference>
<dbReference type="PANTHER" id="PTHR12213">
    <property type="entry name" value="CORRINOID ADENOSYLTRANSFERASE"/>
    <property type="match status" value="1"/>
</dbReference>
<comment type="catalytic activity">
    <reaction evidence="6">
        <text>2 cob(II)yrinate a,c diamide + reduced [electron-transfer flavoprotein] + 2 ATP = 2 adenosylcob(III)yrinate a,c-diamide + 2 triphosphate + oxidized [electron-transfer flavoprotein] + 3 H(+)</text>
        <dbReference type="Rhea" id="RHEA:11528"/>
        <dbReference type="Rhea" id="RHEA-COMP:10685"/>
        <dbReference type="Rhea" id="RHEA-COMP:10686"/>
        <dbReference type="ChEBI" id="CHEBI:15378"/>
        <dbReference type="ChEBI" id="CHEBI:18036"/>
        <dbReference type="ChEBI" id="CHEBI:30616"/>
        <dbReference type="ChEBI" id="CHEBI:57692"/>
        <dbReference type="ChEBI" id="CHEBI:58307"/>
        <dbReference type="ChEBI" id="CHEBI:58503"/>
        <dbReference type="ChEBI" id="CHEBI:58537"/>
        <dbReference type="EC" id="2.5.1.17"/>
    </reaction>
</comment>
<evidence type="ECO:0000256" key="2">
    <source>
        <dbReference type="ARBA" id="ARBA00011233"/>
    </source>
</evidence>
<dbReference type="EMBL" id="CP003156">
    <property type="protein sequence ID" value="AEV33555.1"/>
    <property type="molecule type" value="Genomic_DNA"/>
</dbReference>
<comment type="subunit">
    <text evidence="2">Homotrimer.</text>
</comment>
<dbReference type="AlphaFoldDB" id="G8R8G2"/>
<evidence type="ECO:0000256" key="3">
    <source>
        <dbReference type="ARBA" id="ARBA00022679"/>
    </source>
</evidence>
<reference evidence="8 9" key="1">
    <citation type="journal article" date="2012" name="Stand. Genomic Sci.">
        <title>Genome sequence of the orange-pigmented seawater bacterium Owenweeksia hongkongensis type strain (UST20020801(T)).</title>
        <authorList>
            <person name="Riedel T."/>
            <person name="Held B."/>
            <person name="Nolan M."/>
            <person name="Lucas S."/>
            <person name="Lapidus A."/>
            <person name="Tice H."/>
            <person name="Del Rio T.G."/>
            <person name="Cheng J.F."/>
            <person name="Han C."/>
            <person name="Tapia R."/>
            <person name="Goodwin L.A."/>
            <person name="Pitluck S."/>
            <person name="Liolios K."/>
            <person name="Mavromatis K."/>
            <person name="Pagani I."/>
            <person name="Ivanova N."/>
            <person name="Mikhailova N."/>
            <person name="Pati A."/>
            <person name="Chen A."/>
            <person name="Palaniappan K."/>
            <person name="Rohde M."/>
            <person name="Tindall B.J."/>
            <person name="Detter J.C."/>
            <person name="Goker M."/>
            <person name="Woyke T."/>
            <person name="Bristow J."/>
            <person name="Eisen J.A."/>
            <person name="Markowitz V."/>
            <person name="Hugenholtz P."/>
            <person name="Klenk H.P."/>
            <person name="Kyrpides N.C."/>
        </authorList>
    </citation>
    <scope>NUCLEOTIDE SEQUENCE</scope>
    <source>
        <strain evidence="9">DSM 17368 / JCM 12287 / NRRL B-23963</strain>
    </source>
</reference>
<dbReference type="UniPathway" id="UPA00148">
    <property type="reaction ID" value="UER00233"/>
</dbReference>
<dbReference type="Proteomes" id="UP000005631">
    <property type="component" value="Chromosome"/>
</dbReference>
<comment type="catalytic activity">
    <reaction evidence="6">
        <text>2 cob(II)alamin + reduced [electron-transfer flavoprotein] + 2 ATP = 2 adenosylcob(III)alamin + 2 triphosphate + oxidized [electron-transfer flavoprotein] + 3 H(+)</text>
        <dbReference type="Rhea" id="RHEA:28671"/>
        <dbReference type="Rhea" id="RHEA-COMP:10685"/>
        <dbReference type="Rhea" id="RHEA-COMP:10686"/>
        <dbReference type="ChEBI" id="CHEBI:15378"/>
        <dbReference type="ChEBI" id="CHEBI:16304"/>
        <dbReference type="ChEBI" id="CHEBI:18036"/>
        <dbReference type="ChEBI" id="CHEBI:18408"/>
        <dbReference type="ChEBI" id="CHEBI:30616"/>
        <dbReference type="ChEBI" id="CHEBI:57692"/>
        <dbReference type="ChEBI" id="CHEBI:58307"/>
        <dbReference type="EC" id="2.5.1.17"/>
    </reaction>
</comment>
<evidence type="ECO:0000259" key="7">
    <source>
        <dbReference type="Pfam" id="PF01923"/>
    </source>
</evidence>
<organism evidence="8 9">
    <name type="scientific">Owenweeksia hongkongensis (strain DSM 17368 / CIP 108786 / JCM 12287 / NRRL B-23963 / UST20020801)</name>
    <dbReference type="NCBI Taxonomy" id="926562"/>
    <lineage>
        <taxon>Bacteria</taxon>
        <taxon>Pseudomonadati</taxon>
        <taxon>Bacteroidota</taxon>
        <taxon>Flavobacteriia</taxon>
        <taxon>Flavobacteriales</taxon>
        <taxon>Owenweeksiaceae</taxon>
        <taxon>Owenweeksia</taxon>
    </lineage>
</organism>
<keyword evidence="6" id="KW-0169">Cobalamin biosynthesis</keyword>
<dbReference type="Gene3D" id="1.20.1200.10">
    <property type="entry name" value="Cobalamin adenosyltransferase-like"/>
    <property type="match status" value="1"/>
</dbReference>
<evidence type="ECO:0000313" key="9">
    <source>
        <dbReference type="Proteomes" id="UP000005631"/>
    </source>
</evidence>
<proteinExistence type="inferred from homology"/>
<dbReference type="HOGENOM" id="CLU_083486_0_2_10"/>
<dbReference type="GO" id="GO:0008817">
    <property type="term" value="F:corrinoid adenosyltransferase activity"/>
    <property type="evidence" value="ECO:0007669"/>
    <property type="project" value="UniProtKB-UniRule"/>
</dbReference>
<evidence type="ECO:0000256" key="4">
    <source>
        <dbReference type="ARBA" id="ARBA00022741"/>
    </source>
</evidence>
<evidence type="ECO:0000256" key="6">
    <source>
        <dbReference type="RuleBase" id="RU366026"/>
    </source>
</evidence>
<comment type="similarity">
    <text evidence="1 6">Belongs to the Cob(I)alamin adenosyltransferase family.</text>
</comment>
<dbReference type="FunFam" id="1.20.1200.10:FF:000001">
    <property type="entry name" value="Cob(I)yrinic acid a,c-diamide adenosyltransferase"/>
    <property type="match status" value="1"/>
</dbReference>
<dbReference type="InterPro" id="IPR029499">
    <property type="entry name" value="PduO-typ"/>
</dbReference>
<dbReference type="InterPro" id="IPR036451">
    <property type="entry name" value="CblAdoTrfase-like_sf"/>
</dbReference>
<dbReference type="RefSeq" id="WP_014202904.1">
    <property type="nucleotide sequence ID" value="NC_016599.1"/>
</dbReference>
<dbReference type="Pfam" id="PF01923">
    <property type="entry name" value="Cob_adeno_trans"/>
    <property type="match status" value="1"/>
</dbReference>
<dbReference type="InterPro" id="IPR016030">
    <property type="entry name" value="CblAdoTrfase-like"/>
</dbReference>
<evidence type="ECO:0000256" key="5">
    <source>
        <dbReference type="ARBA" id="ARBA00022840"/>
    </source>
</evidence>
<accession>G8R8G2</accession>
<gene>
    <name evidence="8" type="ordered locus">Oweho_2587</name>
</gene>